<accession>A0ABX5KKR8</accession>
<dbReference type="RefSeq" id="WP_116611894.1">
    <property type="nucleotide sequence ID" value="NZ_QEOB01000009.1"/>
</dbReference>
<organism evidence="2 3">
    <name type="scientific">Paraburkholderia unamae</name>
    <dbReference type="NCBI Taxonomy" id="219649"/>
    <lineage>
        <taxon>Bacteria</taxon>
        <taxon>Pseudomonadati</taxon>
        <taxon>Pseudomonadota</taxon>
        <taxon>Betaproteobacteria</taxon>
        <taxon>Burkholderiales</taxon>
        <taxon>Burkholderiaceae</taxon>
        <taxon>Paraburkholderia</taxon>
    </lineage>
</organism>
<keyword evidence="1" id="KW-1133">Transmembrane helix</keyword>
<keyword evidence="3" id="KW-1185">Reference proteome</keyword>
<evidence type="ECO:0000313" key="2">
    <source>
        <dbReference type="EMBL" id="PVX82454.1"/>
    </source>
</evidence>
<keyword evidence="1" id="KW-0472">Membrane</keyword>
<comment type="caution">
    <text evidence="2">The sequence shown here is derived from an EMBL/GenBank/DDBJ whole genome shotgun (WGS) entry which is preliminary data.</text>
</comment>
<feature type="transmembrane region" description="Helical" evidence="1">
    <location>
        <begin position="100"/>
        <end position="122"/>
    </location>
</feature>
<name>A0ABX5KKR8_9BURK</name>
<protein>
    <submittedName>
        <fullName evidence="2">Uncharacterized protein</fullName>
    </submittedName>
</protein>
<proteinExistence type="predicted"/>
<evidence type="ECO:0000256" key="1">
    <source>
        <dbReference type="SAM" id="Phobius"/>
    </source>
</evidence>
<reference evidence="2 3" key="1">
    <citation type="submission" date="2018-05" db="EMBL/GenBank/DDBJ databases">
        <title>Genomic Encyclopedia of Type Strains, Phase IV (KMG-V): Genome sequencing to study the core and pangenomes of soil and plant-associated prokaryotes.</title>
        <authorList>
            <person name="Whitman W."/>
        </authorList>
    </citation>
    <scope>NUCLEOTIDE SEQUENCE [LARGE SCALE GENOMIC DNA]</scope>
    <source>
        <strain evidence="2 3">SCZa-39</strain>
    </source>
</reference>
<dbReference type="EMBL" id="QEOB01000009">
    <property type="protein sequence ID" value="PVX82454.1"/>
    <property type="molecule type" value="Genomic_DNA"/>
</dbReference>
<evidence type="ECO:0000313" key="3">
    <source>
        <dbReference type="Proteomes" id="UP000245712"/>
    </source>
</evidence>
<gene>
    <name evidence="2" type="ORF">C7402_109308</name>
</gene>
<dbReference type="Proteomes" id="UP000245712">
    <property type="component" value="Unassembled WGS sequence"/>
</dbReference>
<sequence length="184" mass="20138">MGLRSDSEGLKYSYDVLGSLLEAAIRDQKLTGDAIVSMQRVSNELAQHGSRLPGTVAAAVNSNLKQTIDSAAEVLTERVKDANVEADRAADAFRRATRRATFFVCIPAVFATAALMATWYGVTAHSVHQLEQEKLSLQQRVDYLYSQGGQLDVRSCPLSDGRAVPCIRVESKGQNGYHVPIWVR</sequence>
<keyword evidence="1" id="KW-0812">Transmembrane</keyword>